<feature type="domain" description="4Fe-4S ferredoxin-type" evidence="4">
    <location>
        <begin position="59"/>
        <end position="84"/>
    </location>
</feature>
<dbReference type="GO" id="GO:0005524">
    <property type="term" value="F:ATP binding"/>
    <property type="evidence" value="ECO:0007669"/>
    <property type="project" value="UniProtKB-KW"/>
</dbReference>
<keyword evidence="5" id="KW-0067">ATP-binding</keyword>
<dbReference type="Pfam" id="PF00037">
    <property type="entry name" value="Fer4"/>
    <property type="match status" value="2"/>
</dbReference>
<dbReference type="Gene3D" id="3.40.50.300">
    <property type="entry name" value="P-loop containing nucleotide triphosphate hydrolases"/>
    <property type="match status" value="1"/>
</dbReference>
<dbReference type="PANTHER" id="PTHR43534:SF1">
    <property type="entry name" value="4FE-4S CLUSTER CONTAINING PARA FAMILY ATPASE PROTEIN"/>
    <property type="match status" value="1"/>
</dbReference>
<dbReference type="Gene3D" id="3.30.70.20">
    <property type="match status" value="1"/>
</dbReference>
<sequence length="307" mass="32531">MKELIILSGKGGTGKTSVTAAFAHLAPSRILVDADVDAANLHLVVPHRQWSSETFSGGILPEIVPDQCTGCGTCAAICAFGAIREGFPPVIDPIHCEGCGICHDFCPSGAIRLIPRISGTWYISRSAGGSMLHARLGIAEENSGKLVSLLRKKAGELAEKEKRPLILVDGPPGIGCPVIASLTGASLVLMVTEPTLSGRHDMLRLADLCWKMRIPVCLTLNKWDLNPDVADAMTEEAEKRGISVLSPIPFDSAMAKALAEGKNTSTGPAGQALTLLWQEVSALLDKTEQSYGHNIVSMKSLKQETAS</sequence>
<dbReference type="SUPFAM" id="SSF54862">
    <property type="entry name" value="4Fe-4S ferredoxins"/>
    <property type="match status" value="1"/>
</dbReference>
<evidence type="ECO:0000259" key="4">
    <source>
        <dbReference type="PROSITE" id="PS51379"/>
    </source>
</evidence>
<dbReference type="EMBL" id="JAPFPW010000003">
    <property type="protein sequence ID" value="MCW7753191.1"/>
    <property type="molecule type" value="Genomic_DNA"/>
</dbReference>
<comment type="caution">
    <text evidence="5">The sequence shown here is derived from an EMBL/GenBank/DDBJ whole genome shotgun (WGS) entry which is preliminary data.</text>
</comment>
<dbReference type="RefSeq" id="WP_265424048.1">
    <property type="nucleotide sequence ID" value="NZ_JAPFPW010000003.1"/>
</dbReference>
<dbReference type="Pfam" id="PF01656">
    <property type="entry name" value="CbiA"/>
    <property type="match status" value="1"/>
</dbReference>
<evidence type="ECO:0000256" key="3">
    <source>
        <dbReference type="ARBA" id="ARBA00023014"/>
    </source>
</evidence>
<dbReference type="InterPro" id="IPR002586">
    <property type="entry name" value="CobQ/CobB/MinD/ParA_Nub-bd_dom"/>
</dbReference>
<dbReference type="SUPFAM" id="SSF52540">
    <property type="entry name" value="P-loop containing nucleoside triphosphate hydrolases"/>
    <property type="match status" value="1"/>
</dbReference>
<evidence type="ECO:0000256" key="2">
    <source>
        <dbReference type="ARBA" id="ARBA00023004"/>
    </source>
</evidence>
<protein>
    <submittedName>
        <fullName evidence="5">ATP-binding protein</fullName>
    </submittedName>
</protein>
<dbReference type="PROSITE" id="PS51379">
    <property type="entry name" value="4FE4S_FER_2"/>
    <property type="match status" value="2"/>
</dbReference>
<dbReference type="InterPro" id="IPR017896">
    <property type="entry name" value="4Fe4S_Fe-S-bd"/>
</dbReference>
<dbReference type="Proteomes" id="UP001209681">
    <property type="component" value="Unassembled WGS sequence"/>
</dbReference>
<accession>A0ABT3N6W1</accession>
<dbReference type="PANTHER" id="PTHR43534">
    <property type="entry name" value="MIND SUPERFAMILY P-LOOP ATPASE CONTAINING AN INSERTED FERREDOXIN DOMAIN"/>
    <property type="match status" value="1"/>
</dbReference>
<dbReference type="CDD" id="cd03110">
    <property type="entry name" value="SIMIBI_bact_arch"/>
    <property type="match status" value="1"/>
</dbReference>
<keyword evidence="6" id="KW-1185">Reference proteome</keyword>
<keyword evidence="3" id="KW-0411">Iron-sulfur</keyword>
<reference evidence="5 6" key="1">
    <citation type="submission" date="2022-11" db="EMBL/GenBank/DDBJ databases">
        <title>Desulfobotulus tamanensis H1 sp. nov. - anaerobic, alkaliphilic, sulphate reducing bacterium isolated from terrestrial mud volcano.</title>
        <authorList>
            <person name="Frolova A."/>
            <person name="Merkel A.Y."/>
            <person name="Slobodkin A.I."/>
        </authorList>
    </citation>
    <scope>NUCLEOTIDE SEQUENCE [LARGE SCALE GENOMIC DNA]</scope>
    <source>
        <strain evidence="5 6">H1</strain>
    </source>
</reference>
<keyword evidence="5" id="KW-0547">Nucleotide-binding</keyword>
<dbReference type="InterPro" id="IPR027417">
    <property type="entry name" value="P-loop_NTPase"/>
</dbReference>
<evidence type="ECO:0000256" key="1">
    <source>
        <dbReference type="ARBA" id="ARBA00022723"/>
    </source>
</evidence>
<name>A0ABT3N6W1_9BACT</name>
<proteinExistence type="predicted"/>
<dbReference type="PROSITE" id="PS00198">
    <property type="entry name" value="4FE4S_FER_1"/>
    <property type="match status" value="1"/>
</dbReference>
<feature type="domain" description="4Fe-4S ferredoxin-type" evidence="4">
    <location>
        <begin position="87"/>
        <end position="116"/>
    </location>
</feature>
<organism evidence="5 6">
    <name type="scientific">Desulfobotulus pelophilus</name>
    <dbReference type="NCBI Taxonomy" id="2823377"/>
    <lineage>
        <taxon>Bacteria</taxon>
        <taxon>Pseudomonadati</taxon>
        <taxon>Thermodesulfobacteriota</taxon>
        <taxon>Desulfobacteria</taxon>
        <taxon>Desulfobacterales</taxon>
        <taxon>Desulfobacteraceae</taxon>
        <taxon>Desulfobotulus</taxon>
    </lineage>
</organism>
<evidence type="ECO:0000313" key="5">
    <source>
        <dbReference type="EMBL" id="MCW7753191.1"/>
    </source>
</evidence>
<keyword evidence="1" id="KW-0479">Metal-binding</keyword>
<evidence type="ECO:0000313" key="6">
    <source>
        <dbReference type="Proteomes" id="UP001209681"/>
    </source>
</evidence>
<gene>
    <name evidence="5" type="ORF">OOT00_04230</name>
</gene>
<keyword evidence="2" id="KW-0408">Iron</keyword>
<dbReference type="InterPro" id="IPR017900">
    <property type="entry name" value="4Fe4S_Fe_S_CS"/>
</dbReference>